<evidence type="ECO:0000256" key="16">
    <source>
        <dbReference type="ARBA" id="ARBA00049966"/>
    </source>
</evidence>
<dbReference type="PANTHER" id="PTHR30474">
    <property type="entry name" value="CELL CYCLE PROTEIN"/>
    <property type="match status" value="1"/>
</dbReference>
<feature type="transmembrane region" description="Helical" evidence="17">
    <location>
        <begin position="334"/>
        <end position="358"/>
    </location>
</feature>
<comment type="catalytic activity">
    <reaction evidence="15">
        <text>[GlcNAc-(1-&gt;4)-Mur2Ac(oyl-L-Ala-gamma-D-Glu-L-Lys-D-Ala-D-Ala)](n)-di-trans,octa-cis-undecaprenyl diphosphate + beta-D-GlcNAc-(1-&gt;4)-Mur2Ac(oyl-L-Ala-gamma-D-Glu-L-Lys-D-Ala-D-Ala)-di-trans,octa-cis-undecaprenyl diphosphate = [GlcNAc-(1-&gt;4)-Mur2Ac(oyl-L-Ala-gamma-D-Glu-L-Lys-D-Ala-D-Ala)](n+1)-di-trans,octa-cis-undecaprenyl diphosphate + di-trans,octa-cis-undecaprenyl diphosphate + H(+)</text>
        <dbReference type="Rhea" id="RHEA:23708"/>
        <dbReference type="Rhea" id="RHEA-COMP:9602"/>
        <dbReference type="Rhea" id="RHEA-COMP:9603"/>
        <dbReference type="ChEBI" id="CHEBI:15378"/>
        <dbReference type="ChEBI" id="CHEBI:58405"/>
        <dbReference type="ChEBI" id="CHEBI:60033"/>
        <dbReference type="ChEBI" id="CHEBI:78435"/>
        <dbReference type="EC" id="2.4.99.28"/>
    </reaction>
</comment>
<dbReference type="PATRIC" id="fig|913848.6.peg.2176"/>
<comment type="subcellular location">
    <subcellularLocation>
        <location evidence="1">Membrane</location>
        <topology evidence="1">Multi-pass membrane protein</topology>
    </subcellularLocation>
</comment>
<feature type="transmembrane region" description="Helical" evidence="17">
    <location>
        <begin position="63"/>
        <end position="80"/>
    </location>
</feature>
<evidence type="ECO:0000256" key="1">
    <source>
        <dbReference type="ARBA" id="ARBA00004141"/>
    </source>
</evidence>
<keyword evidence="4 17" id="KW-0812">Transmembrane</keyword>
<feature type="transmembrane region" description="Helical" evidence="17">
    <location>
        <begin position="370"/>
        <end position="390"/>
    </location>
</feature>
<dbReference type="GO" id="GO:0005886">
    <property type="term" value="C:plasma membrane"/>
    <property type="evidence" value="ECO:0007669"/>
    <property type="project" value="TreeGrafter"/>
</dbReference>
<keyword evidence="2" id="KW-0328">Glycosyltransferase</keyword>
<organism evidence="18 19">
    <name type="scientific">Loigolactobacillus coryniformis subsp. coryniformis KCTC 3167 = DSM 20001</name>
    <dbReference type="NCBI Taxonomy" id="913848"/>
    <lineage>
        <taxon>Bacteria</taxon>
        <taxon>Bacillati</taxon>
        <taxon>Bacillota</taxon>
        <taxon>Bacilli</taxon>
        <taxon>Lactobacillales</taxon>
        <taxon>Lactobacillaceae</taxon>
        <taxon>Loigolactobacillus</taxon>
    </lineage>
</organism>
<comment type="caution">
    <text evidence="18">The sequence shown here is derived from an EMBL/GenBank/DDBJ whole genome shotgun (WGS) entry which is preliminary data.</text>
</comment>
<sequence>MQQKIVSWLRRNLQYRDYLPNLDWFILVPYLLLSGIGIVMVFSSSSDYVIMRNVSPVSYLMKQAFFVILGLFIVAAFYIIKLDVLKSMQKILICIVVLIIALLYLLFAGHSVNGASAWINVGFFNIQPVEFAKFILIWYLAYFFSHREHEIAQADLKNLGRNLVRPGIIVGLIMFLAILQPDIGGTSILAAITLVLVFTSGARFLYGFSFSAIGFALVGAGFMYLQKLPIHASSGYQYRRLMAFVHPFALAGTDGKQLVNSYYAINNGGWFGVGLGNSIQKRGYLPAPYTDFIISITAEELGLIAVIIILALVYFLAARIILVGMRARDSFSALFCIGVGAMIMVQTTINIGGISGILPITGVTFPFVSYGGSSILVLVMSIGVALNVSATEKGIQKQRKQKMNKG</sequence>
<proteinExistence type="inferred from homology"/>
<comment type="function">
    <text evidence="16">Peptidoglycan polymerase that is essential for cell division.</text>
</comment>
<evidence type="ECO:0000256" key="3">
    <source>
        <dbReference type="ARBA" id="ARBA00022679"/>
    </source>
</evidence>
<feature type="transmembrane region" description="Helical" evidence="17">
    <location>
        <begin position="166"/>
        <end position="198"/>
    </location>
</feature>
<protein>
    <recommendedName>
        <fullName evidence="12">Probable peptidoglycan glycosyltransferase FtsW</fullName>
        <ecNumber evidence="14">2.4.99.28</ecNumber>
    </recommendedName>
    <alternativeName>
        <fullName evidence="13">Cell division protein FtsW</fullName>
    </alternativeName>
    <alternativeName>
        <fullName evidence="10">Cell wall polymerase</fullName>
    </alternativeName>
    <alternativeName>
        <fullName evidence="9">Peptidoglycan polymerase</fullName>
    </alternativeName>
</protein>
<evidence type="ECO:0000256" key="6">
    <source>
        <dbReference type="ARBA" id="ARBA00022984"/>
    </source>
</evidence>
<dbReference type="GO" id="GO:0008360">
    <property type="term" value="P:regulation of cell shape"/>
    <property type="evidence" value="ECO:0007669"/>
    <property type="project" value="UniProtKB-KW"/>
</dbReference>
<comment type="similarity">
    <text evidence="11">Belongs to the SEDS family. FtsW subfamily.</text>
</comment>
<dbReference type="GO" id="GO:0015648">
    <property type="term" value="F:lipid-linked peptidoglycan transporter activity"/>
    <property type="evidence" value="ECO:0007669"/>
    <property type="project" value="TreeGrafter"/>
</dbReference>
<evidence type="ECO:0000256" key="4">
    <source>
        <dbReference type="ARBA" id="ARBA00022692"/>
    </source>
</evidence>
<feature type="transmembrane region" description="Helical" evidence="17">
    <location>
        <begin position="124"/>
        <end position="145"/>
    </location>
</feature>
<dbReference type="Proteomes" id="UP000051181">
    <property type="component" value="Unassembled WGS sequence"/>
</dbReference>
<dbReference type="EMBL" id="AZCN01000068">
    <property type="protein sequence ID" value="KRK14745.1"/>
    <property type="molecule type" value="Genomic_DNA"/>
</dbReference>
<evidence type="ECO:0000256" key="5">
    <source>
        <dbReference type="ARBA" id="ARBA00022960"/>
    </source>
</evidence>
<evidence type="ECO:0000256" key="12">
    <source>
        <dbReference type="ARBA" id="ARBA00041185"/>
    </source>
</evidence>
<dbReference type="PROSITE" id="PS00428">
    <property type="entry name" value="FTSW_RODA_SPOVE"/>
    <property type="match status" value="1"/>
</dbReference>
<reference evidence="18 19" key="1">
    <citation type="journal article" date="2015" name="Genome Announc.">
        <title>Expanding the biotechnology potential of lactobacilli through comparative genomics of 213 strains and associated genera.</title>
        <authorList>
            <person name="Sun Z."/>
            <person name="Harris H.M."/>
            <person name="McCann A."/>
            <person name="Guo C."/>
            <person name="Argimon S."/>
            <person name="Zhang W."/>
            <person name="Yang X."/>
            <person name="Jeffery I.B."/>
            <person name="Cooney J.C."/>
            <person name="Kagawa T.F."/>
            <person name="Liu W."/>
            <person name="Song Y."/>
            <person name="Salvetti E."/>
            <person name="Wrobel A."/>
            <person name="Rasinkangas P."/>
            <person name="Parkhill J."/>
            <person name="Rea M.C."/>
            <person name="O'Sullivan O."/>
            <person name="Ritari J."/>
            <person name="Douillard F.P."/>
            <person name="Paul Ross R."/>
            <person name="Yang R."/>
            <person name="Briner A.E."/>
            <person name="Felis G.E."/>
            <person name="de Vos W.M."/>
            <person name="Barrangou R."/>
            <person name="Klaenhammer T.R."/>
            <person name="Caufield P.W."/>
            <person name="Cui Y."/>
            <person name="Zhang H."/>
            <person name="O'Toole P.W."/>
        </authorList>
    </citation>
    <scope>NUCLEOTIDE SEQUENCE [LARGE SCALE GENOMIC DNA]</scope>
    <source>
        <strain evidence="18 19">DSM 20001</strain>
    </source>
</reference>
<keyword evidence="3" id="KW-0808">Transferase</keyword>
<feature type="transmembrane region" description="Helical" evidence="17">
    <location>
        <begin position="21"/>
        <end position="43"/>
    </location>
</feature>
<keyword evidence="5" id="KW-0133">Cell shape</keyword>
<accession>A0A0R1EYL6</accession>
<dbReference type="GO" id="GO:0008955">
    <property type="term" value="F:peptidoglycan glycosyltransferase activity"/>
    <property type="evidence" value="ECO:0007669"/>
    <property type="project" value="UniProtKB-EC"/>
</dbReference>
<evidence type="ECO:0000256" key="7">
    <source>
        <dbReference type="ARBA" id="ARBA00022989"/>
    </source>
</evidence>
<keyword evidence="6" id="KW-0573">Peptidoglycan synthesis</keyword>
<dbReference type="Pfam" id="PF01098">
    <property type="entry name" value="FTSW_RODA_SPOVE"/>
    <property type="match status" value="1"/>
</dbReference>
<dbReference type="InterPro" id="IPR018365">
    <property type="entry name" value="Cell_cycle_FtsW-rel_CS"/>
</dbReference>
<feature type="transmembrane region" description="Helical" evidence="17">
    <location>
        <begin position="92"/>
        <end position="112"/>
    </location>
</feature>
<feature type="transmembrane region" description="Helical" evidence="17">
    <location>
        <begin position="204"/>
        <end position="225"/>
    </location>
</feature>
<keyword evidence="7 17" id="KW-1133">Transmembrane helix</keyword>
<name>A0A0R1EYL6_9LACO</name>
<keyword evidence="18" id="KW-0132">Cell division</keyword>
<evidence type="ECO:0000256" key="9">
    <source>
        <dbReference type="ARBA" id="ARBA00032370"/>
    </source>
</evidence>
<gene>
    <name evidence="18" type="ORF">FD22_GL002130</name>
</gene>
<evidence type="ECO:0000256" key="10">
    <source>
        <dbReference type="ARBA" id="ARBA00033270"/>
    </source>
</evidence>
<evidence type="ECO:0000256" key="13">
    <source>
        <dbReference type="ARBA" id="ARBA00041418"/>
    </source>
</evidence>
<evidence type="ECO:0000256" key="14">
    <source>
        <dbReference type="ARBA" id="ARBA00044770"/>
    </source>
</evidence>
<evidence type="ECO:0000256" key="8">
    <source>
        <dbReference type="ARBA" id="ARBA00023136"/>
    </source>
</evidence>
<dbReference type="eggNOG" id="COG0772">
    <property type="taxonomic scope" value="Bacteria"/>
</dbReference>
<evidence type="ECO:0000256" key="11">
    <source>
        <dbReference type="ARBA" id="ARBA00038053"/>
    </source>
</evidence>
<dbReference type="RefSeq" id="WP_010009695.1">
    <property type="nucleotide sequence ID" value="NZ_AZCN01000068.1"/>
</dbReference>
<dbReference type="InterPro" id="IPR001182">
    <property type="entry name" value="FtsW/RodA"/>
</dbReference>
<dbReference type="GeneID" id="65916895"/>
<evidence type="ECO:0000256" key="15">
    <source>
        <dbReference type="ARBA" id="ARBA00049902"/>
    </source>
</evidence>
<dbReference type="PANTHER" id="PTHR30474:SF2">
    <property type="entry name" value="PEPTIDOGLYCAN GLYCOSYLTRANSFERASE FTSW-RELATED"/>
    <property type="match status" value="1"/>
</dbReference>
<evidence type="ECO:0000256" key="17">
    <source>
        <dbReference type="SAM" id="Phobius"/>
    </source>
</evidence>
<keyword evidence="18" id="KW-0131">Cell cycle</keyword>
<dbReference type="GO" id="GO:0009252">
    <property type="term" value="P:peptidoglycan biosynthetic process"/>
    <property type="evidence" value="ECO:0007669"/>
    <property type="project" value="UniProtKB-KW"/>
</dbReference>
<dbReference type="GO" id="GO:0032153">
    <property type="term" value="C:cell division site"/>
    <property type="evidence" value="ECO:0007669"/>
    <property type="project" value="TreeGrafter"/>
</dbReference>
<feature type="transmembrane region" description="Helical" evidence="17">
    <location>
        <begin position="301"/>
        <end position="322"/>
    </location>
</feature>
<dbReference type="EC" id="2.4.99.28" evidence="14"/>
<dbReference type="AlphaFoldDB" id="A0A0R1EYL6"/>
<keyword evidence="8 17" id="KW-0472">Membrane</keyword>
<evidence type="ECO:0000313" key="18">
    <source>
        <dbReference type="EMBL" id="KRK14745.1"/>
    </source>
</evidence>
<dbReference type="GO" id="GO:0051301">
    <property type="term" value="P:cell division"/>
    <property type="evidence" value="ECO:0007669"/>
    <property type="project" value="UniProtKB-KW"/>
</dbReference>
<evidence type="ECO:0000313" key="19">
    <source>
        <dbReference type="Proteomes" id="UP000051181"/>
    </source>
</evidence>
<evidence type="ECO:0000256" key="2">
    <source>
        <dbReference type="ARBA" id="ARBA00022676"/>
    </source>
</evidence>